<sequence>MTSNEHHEESGQLGPVPVPIDTLKDFYLDVLHKMEEKYHKLPKALAVNLTFKESSGEDRFGLEFLLSATDETTAEQRTTTFSTIIHTMTVEPRFEGLSLDIRVKCITV</sequence>
<gene>
    <name evidence="1" type="ORF">AbraCBS73388_001771</name>
</gene>
<protein>
    <submittedName>
        <fullName evidence="1">Uncharacterized protein</fullName>
    </submittedName>
</protein>
<reference evidence="1" key="1">
    <citation type="submission" date="2022-07" db="EMBL/GenBank/DDBJ databases">
        <title>Taxonomy of Aspergillus series Nigri: significant species reduction supported by multi-species coalescent approaches.</title>
        <authorList>
            <person name="Bian C."/>
            <person name="Kusuya Y."/>
            <person name="Sklenar F."/>
            <person name="D'hooge E."/>
            <person name="Yaguchi T."/>
            <person name="Takahashi H."/>
            <person name="Hubka V."/>
        </authorList>
    </citation>
    <scope>NUCLEOTIDE SEQUENCE</scope>
    <source>
        <strain evidence="1">CBS 733.88</strain>
    </source>
</reference>
<proteinExistence type="predicted"/>
<accession>A0A9W5Z050</accession>
<dbReference type="EMBL" id="BROQ01000128">
    <property type="protein sequence ID" value="GKZ25958.1"/>
    <property type="molecule type" value="Genomic_DNA"/>
</dbReference>
<organism evidence="1 2">
    <name type="scientific">Aspergillus brasiliensis</name>
    <dbReference type="NCBI Taxonomy" id="319629"/>
    <lineage>
        <taxon>Eukaryota</taxon>
        <taxon>Fungi</taxon>
        <taxon>Dikarya</taxon>
        <taxon>Ascomycota</taxon>
        <taxon>Pezizomycotina</taxon>
        <taxon>Eurotiomycetes</taxon>
        <taxon>Eurotiomycetidae</taxon>
        <taxon>Eurotiales</taxon>
        <taxon>Aspergillaceae</taxon>
        <taxon>Aspergillus</taxon>
        <taxon>Aspergillus subgen. Circumdati</taxon>
    </lineage>
</organism>
<dbReference type="AlphaFoldDB" id="A0A9W5Z050"/>
<comment type="caution">
    <text evidence="1">The sequence shown here is derived from an EMBL/GenBank/DDBJ whole genome shotgun (WGS) entry which is preliminary data.</text>
</comment>
<dbReference type="Proteomes" id="UP001143548">
    <property type="component" value="Unassembled WGS sequence"/>
</dbReference>
<evidence type="ECO:0000313" key="2">
    <source>
        <dbReference type="Proteomes" id="UP001143548"/>
    </source>
</evidence>
<evidence type="ECO:0000313" key="1">
    <source>
        <dbReference type="EMBL" id="GKZ25958.1"/>
    </source>
</evidence>
<name>A0A9W5Z050_9EURO</name>